<sequence length="89" mass="10136">MTLHHSILFFEIHRTTLRSRLTKLRSPIKTAGARAVRCEARKRSPTMLRRSILFFAKPDDVAAIIFSNANDGFWDSRLSSEFAPGTTQD</sequence>
<accession>A0ACC2K809</accession>
<protein>
    <submittedName>
        <fullName evidence="1">Uncharacterized protein</fullName>
    </submittedName>
</protein>
<dbReference type="EMBL" id="CM056812">
    <property type="protein sequence ID" value="KAJ8617273.1"/>
    <property type="molecule type" value="Genomic_DNA"/>
</dbReference>
<proteinExistence type="predicted"/>
<gene>
    <name evidence="1" type="ORF">MRB53_013459</name>
</gene>
<evidence type="ECO:0000313" key="1">
    <source>
        <dbReference type="EMBL" id="KAJ8617273.1"/>
    </source>
</evidence>
<keyword evidence="2" id="KW-1185">Reference proteome</keyword>
<evidence type="ECO:0000313" key="2">
    <source>
        <dbReference type="Proteomes" id="UP001234297"/>
    </source>
</evidence>
<dbReference type="Proteomes" id="UP001234297">
    <property type="component" value="Chromosome 4"/>
</dbReference>
<organism evidence="1 2">
    <name type="scientific">Persea americana</name>
    <name type="common">Avocado</name>
    <dbReference type="NCBI Taxonomy" id="3435"/>
    <lineage>
        <taxon>Eukaryota</taxon>
        <taxon>Viridiplantae</taxon>
        <taxon>Streptophyta</taxon>
        <taxon>Embryophyta</taxon>
        <taxon>Tracheophyta</taxon>
        <taxon>Spermatophyta</taxon>
        <taxon>Magnoliopsida</taxon>
        <taxon>Magnoliidae</taxon>
        <taxon>Laurales</taxon>
        <taxon>Lauraceae</taxon>
        <taxon>Persea</taxon>
    </lineage>
</organism>
<reference evidence="1 2" key="1">
    <citation type="journal article" date="2022" name="Hortic Res">
        <title>A haplotype resolved chromosomal level avocado genome allows analysis of novel avocado genes.</title>
        <authorList>
            <person name="Nath O."/>
            <person name="Fletcher S.J."/>
            <person name="Hayward A."/>
            <person name="Shaw L.M."/>
            <person name="Masouleh A.K."/>
            <person name="Furtado A."/>
            <person name="Henry R.J."/>
            <person name="Mitter N."/>
        </authorList>
    </citation>
    <scope>NUCLEOTIDE SEQUENCE [LARGE SCALE GENOMIC DNA]</scope>
    <source>
        <strain evidence="2">cv. Hass</strain>
    </source>
</reference>
<name>A0ACC2K809_PERAE</name>
<comment type="caution">
    <text evidence="1">The sequence shown here is derived from an EMBL/GenBank/DDBJ whole genome shotgun (WGS) entry which is preliminary data.</text>
</comment>